<keyword evidence="6 9" id="KW-0548">Nucleotidyltransferase</keyword>
<evidence type="ECO:0000256" key="6">
    <source>
        <dbReference type="HAMAP-Rule" id="MF_00564"/>
    </source>
</evidence>
<dbReference type="InterPro" id="IPR018336">
    <property type="entry name" value="RNase_PH_CS"/>
</dbReference>
<dbReference type="eggNOG" id="COG0689">
    <property type="taxonomic scope" value="Bacteria"/>
</dbReference>
<name>I4C0G5_DESTA</name>
<evidence type="ECO:0000259" key="8">
    <source>
        <dbReference type="Pfam" id="PF03725"/>
    </source>
</evidence>
<dbReference type="HAMAP" id="MF_00564">
    <property type="entry name" value="RNase_PH"/>
    <property type="match status" value="1"/>
</dbReference>
<feature type="binding site" evidence="6">
    <location>
        <begin position="126"/>
        <end position="128"/>
    </location>
    <ligand>
        <name>phosphate</name>
        <dbReference type="ChEBI" id="CHEBI:43474"/>
        <note>substrate</note>
    </ligand>
</feature>
<dbReference type="PROSITE" id="PS01277">
    <property type="entry name" value="RIBONUCLEASE_PH"/>
    <property type="match status" value="1"/>
</dbReference>
<dbReference type="CDD" id="cd11362">
    <property type="entry name" value="RNase_PH_bact"/>
    <property type="match status" value="1"/>
</dbReference>
<gene>
    <name evidence="6" type="primary">rph</name>
    <name evidence="9" type="ordered locus">Desti_0317</name>
</gene>
<comment type="function">
    <text evidence="6">Phosphorolytic 3'-5' exoribonuclease that plays an important role in tRNA 3'-end maturation. Removes nucleotide residues following the 3'-CCA terminus of tRNAs; can also add nucleotides to the ends of RNA molecules by using nucleoside diphosphates as substrates, but this may not be physiologically important. Probably plays a role in initiation of 16S rRNA degradation (leading to ribosome degradation) during starvation.</text>
</comment>
<organism evidence="9 10">
    <name type="scientific">Desulfomonile tiedjei (strain ATCC 49306 / DSM 6799 / DCB-1)</name>
    <dbReference type="NCBI Taxonomy" id="706587"/>
    <lineage>
        <taxon>Bacteria</taxon>
        <taxon>Pseudomonadati</taxon>
        <taxon>Thermodesulfobacteriota</taxon>
        <taxon>Desulfomonilia</taxon>
        <taxon>Desulfomonilales</taxon>
        <taxon>Desulfomonilaceae</taxon>
        <taxon>Desulfomonile</taxon>
    </lineage>
</organism>
<dbReference type="PATRIC" id="fig|706587.4.peg.358"/>
<keyword evidence="3 6" id="KW-0820">tRNA-binding</keyword>
<dbReference type="GO" id="GO:0009022">
    <property type="term" value="F:tRNA nucleotidyltransferase activity"/>
    <property type="evidence" value="ECO:0007669"/>
    <property type="project" value="UniProtKB-UniRule"/>
</dbReference>
<dbReference type="Gene3D" id="3.30.230.70">
    <property type="entry name" value="GHMP Kinase, N-terminal domain"/>
    <property type="match status" value="1"/>
</dbReference>
<dbReference type="InterPro" id="IPR050080">
    <property type="entry name" value="RNase_PH"/>
</dbReference>
<dbReference type="GO" id="GO:0000175">
    <property type="term" value="F:3'-5'-RNA exonuclease activity"/>
    <property type="evidence" value="ECO:0007669"/>
    <property type="project" value="UniProtKB-UniRule"/>
</dbReference>
<dbReference type="GO" id="GO:0016075">
    <property type="term" value="P:rRNA catabolic process"/>
    <property type="evidence" value="ECO:0007669"/>
    <property type="project" value="UniProtKB-UniRule"/>
</dbReference>
<feature type="domain" description="Exoribonuclease phosphorolytic" evidence="7">
    <location>
        <begin position="13"/>
        <end position="142"/>
    </location>
</feature>
<keyword evidence="4 6" id="KW-0819">tRNA processing</keyword>
<dbReference type="KEGG" id="dti:Desti_0317"/>
<dbReference type="GO" id="GO:0000049">
    <property type="term" value="F:tRNA binding"/>
    <property type="evidence" value="ECO:0007669"/>
    <property type="project" value="UniProtKB-UniRule"/>
</dbReference>
<dbReference type="AlphaFoldDB" id="I4C0G5"/>
<evidence type="ECO:0000256" key="2">
    <source>
        <dbReference type="ARBA" id="ARBA00022552"/>
    </source>
</evidence>
<dbReference type="NCBIfam" id="TIGR01966">
    <property type="entry name" value="RNasePH"/>
    <property type="match status" value="1"/>
</dbReference>
<proteinExistence type="inferred from homology"/>
<feature type="domain" description="Exoribonuclease phosphorolytic" evidence="8">
    <location>
        <begin position="160"/>
        <end position="225"/>
    </location>
</feature>
<keyword evidence="6 9" id="KW-0808">Transferase</keyword>
<dbReference type="FunFam" id="3.30.230.70:FF:000003">
    <property type="entry name" value="Ribonuclease PH"/>
    <property type="match status" value="1"/>
</dbReference>
<evidence type="ECO:0000256" key="3">
    <source>
        <dbReference type="ARBA" id="ARBA00022555"/>
    </source>
</evidence>
<protein>
    <recommendedName>
        <fullName evidence="6">Ribonuclease PH</fullName>
        <shortName evidence="6">RNase PH</shortName>
        <ecNumber evidence="6">2.7.7.56</ecNumber>
    </recommendedName>
    <alternativeName>
        <fullName evidence="6">tRNA nucleotidyltransferase</fullName>
    </alternativeName>
</protein>
<dbReference type="SUPFAM" id="SSF55666">
    <property type="entry name" value="Ribonuclease PH domain 2-like"/>
    <property type="match status" value="1"/>
</dbReference>
<sequence>MNYVRPDNRQFDELRPWNIQVGVLDYAEGSALVESGKTKVICAATIEDRVPSFLKDQNRGWVTAEYSMLPRSTLTRSPRERGGKIGGRTMEIQRLIGRSLRCVTDLDALGECTITVDCDVIQADGGTRVASITGAWVALHEALKRLAQEGRLDGDPMLDSVAAISVGIVQGTELLDLNYDEDSSAEVDMNIVMTGRGKLVEVQATAEGDPFSLTAMNRLIRLGQRGINAVRDLQKKAVQS</sequence>
<evidence type="ECO:0000259" key="7">
    <source>
        <dbReference type="Pfam" id="PF01138"/>
    </source>
</evidence>
<dbReference type="InterPro" id="IPR001247">
    <property type="entry name" value="ExoRNase_PH_dom1"/>
</dbReference>
<dbReference type="InterPro" id="IPR027408">
    <property type="entry name" value="PNPase/RNase_PH_dom_sf"/>
</dbReference>
<dbReference type="InterPro" id="IPR036345">
    <property type="entry name" value="ExoRNase_PH_dom2_sf"/>
</dbReference>
<evidence type="ECO:0000256" key="1">
    <source>
        <dbReference type="ARBA" id="ARBA00006678"/>
    </source>
</evidence>
<keyword evidence="10" id="KW-1185">Reference proteome</keyword>
<dbReference type="InterPro" id="IPR015847">
    <property type="entry name" value="ExoRNase_PH_dom2"/>
</dbReference>
<comment type="subunit">
    <text evidence="6">Homohexameric ring arranged as a trimer of dimers.</text>
</comment>
<evidence type="ECO:0000256" key="4">
    <source>
        <dbReference type="ARBA" id="ARBA00022694"/>
    </source>
</evidence>
<dbReference type="HOGENOM" id="CLU_050858_0_0_7"/>
<dbReference type="PANTHER" id="PTHR11953">
    <property type="entry name" value="EXOSOME COMPLEX COMPONENT"/>
    <property type="match status" value="1"/>
</dbReference>
<comment type="similarity">
    <text evidence="1 6">Belongs to the RNase PH family.</text>
</comment>
<feature type="binding site" evidence="6">
    <location>
        <position position="88"/>
    </location>
    <ligand>
        <name>phosphate</name>
        <dbReference type="ChEBI" id="CHEBI:43474"/>
        <note>substrate</note>
    </ligand>
</feature>
<keyword evidence="5" id="KW-0694">RNA-binding</keyword>
<dbReference type="Pfam" id="PF01138">
    <property type="entry name" value="RNase_PH"/>
    <property type="match status" value="1"/>
</dbReference>
<dbReference type="GO" id="GO:0031125">
    <property type="term" value="P:rRNA 3'-end processing"/>
    <property type="evidence" value="ECO:0007669"/>
    <property type="project" value="UniProtKB-ARBA"/>
</dbReference>
<dbReference type="Pfam" id="PF03725">
    <property type="entry name" value="RNase_PH_C"/>
    <property type="match status" value="1"/>
</dbReference>
<accession>I4C0G5</accession>
<dbReference type="STRING" id="706587.Desti_0317"/>
<comment type="catalytic activity">
    <reaction evidence="6">
        <text>tRNA(n+1) + phosphate = tRNA(n) + a ribonucleoside 5'-diphosphate</text>
        <dbReference type="Rhea" id="RHEA:10628"/>
        <dbReference type="Rhea" id="RHEA-COMP:17343"/>
        <dbReference type="Rhea" id="RHEA-COMP:17344"/>
        <dbReference type="ChEBI" id="CHEBI:43474"/>
        <dbReference type="ChEBI" id="CHEBI:57930"/>
        <dbReference type="ChEBI" id="CHEBI:173114"/>
        <dbReference type="EC" id="2.7.7.56"/>
    </reaction>
</comment>
<dbReference type="GO" id="GO:0008033">
    <property type="term" value="P:tRNA processing"/>
    <property type="evidence" value="ECO:0007669"/>
    <property type="project" value="UniProtKB-UniRule"/>
</dbReference>
<reference evidence="10" key="1">
    <citation type="submission" date="2012-06" db="EMBL/GenBank/DDBJ databases">
        <title>Complete sequence of chromosome of Desulfomonile tiedjei DSM 6799.</title>
        <authorList>
            <person name="Lucas S."/>
            <person name="Copeland A."/>
            <person name="Lapidus A."/>
            <person name="Glavina del Rio T."/>
            <person name="Dalin E."/>
            <person name="Tice H."/>
            <person name="Bruce D."/>
            <person name="Goodwin L."/>
            <person name="Pitluck S."/>
            <person name="Peters L."/>
            <person name="Ovchinnikova G."/>
            <person name="Zeytun A."/>
            <person name="Lu M."/>
            <person name="Kyrpides N."/>
            <person name="Mavromatis K."/>
            <person name="Ivanova N."/>
            <person name="Brettin T."/>
            <person name="Detter J.C."/>
            <person name="Han C."/>
            <person name="Larimer F."/>
            <person name="Land M."/>
            <person name="Hauser L."/>
            <person name="Markowitz V."/>
            <person name="Cheng J.-F."/>
            <person name="Hugenholtz P."/>
            <person name="Woyke T."/>
            <person name="Wu D."/>
            <person name="Spring S."/>
            <person name="Schroeder M."/>
            <person name="Brambilla E."/>
            <person name="Klenk H.-P."/>
            <person name="Eisen J.A."/>
        </authorList>
    </citation>
    <scope>NUCLEOTIDE SEQUENCE [LARGE SCALE GENOMIC DNA]</scope>
    <source>
        <strain evidence="10">ATCC 49306 / DSM 6799 / DCB-1</strain>
    </source>
</reference>
<dbReference type="Proteomes" id="UP000006055">
    <property type="component" value="Chromosome"/>
</dbReference>
<evidence type="ECO:0000313" key="10">
    <source>
        <dbReference type="Proteomes" id="UP000006055"/>
    </source>
</evidence>
<dbReference type="PANTHER" id="PTHR11953:SF0">
    <property type="entry name" value="EXOSOME COMPLEX COMPONENT RRP41"/>
    <property type="match status" value="1"/>
</dbReference>
<dbReference type="InterPro" id="IPR020568">
    <property type="entry name" value="Ribosomal_Su5_D2-typ_SF"/>
</dbReference>
<dbReference type="SUPFAM" id="SSF54211">
    <property type="entry name" value="Ribosomal protein S5 domain 2-like"/>
    <property type="match status" value="1"/>
</dbReference>
<dbReference type="InterPro" id="IPR002381">
    <property type="entry name" value="RNase_PH_bac-type"/>
</dbReference>
<dbReference type="EC" id="2.7.7.56" evidence="6"/>
<keyword evidence="2 6" id="KW-0698">rRNA processing</keyword>
<dbReference type="EMBL" id="CP003360">
    <property type="protein sequence ID" value="AFM23056.1"/>
    <property type="molecule type" value="Genomic_DNA"/>
</dbReference>
<evidence type="ECO:0000256" key="5">
    <source>
        <dbReference type="ARBA" id="ARBA00022884"/>
    </source>
</evidence>
<evidence type="ECO:0000313" key="9">
    <source>
        <dbReference type="EMBL" id="AFM23056.1"/>
    </source>
</evidence>